<dbReference type="EMBL" id="JAXUIC010000004">
    <property type="protein sequence ID" value="KAK4592235.1"/>
    <property type="molecule type" value="Genomic_DNA"/>
</dbReference>
<dbReference type="PROSITE" id="PS01022">
    <property type="entry name" value="PTR2_1"/>
    <property type="match status" value="1"/>
</dbReference>
<name>A0AAN7FKW5_QUERU</name>
<dbReference type="Proteomes" id="UP001324115">
    <property type="component" value="Unassembled WGS sequence"/>
</dbReference>
<evidence type="ECO:0000313" key="9">
    <source>
        <dbReference type="Proteomes" id="UP001324115"/>
    </source>
</evidence>
<dbReference type="GO" id="GO:0022857">
    <property type="term" value="F:transmembrane transporter activity"/>
    <property type="evidence" value="ECO:0007669"/>
    <property type="project" value="InterPro"/>
</dbReference>
<dbReference type="PANTHER" id="PTHR11654">
    <property type="entry name" value="OLIGOPEPTIDE TRANSPORTER-RELATED"/>
    <property type="match status" value="1"/>
</dbReference>
<dbReference type="GO" id="GO:0006857">
    <property type="term" value="P:oligopeptide transport"/>
    <property type="evidence" value="ECO:0007669"/>
    <property type="project" value="InterPro"/>
</dbReference>
<dbReference type="InterPro" id="IPR018456">
    <property type="entry name" value="PTR2_symporter_CS"/>
</dbReference>
<feature type="transmembrane region" description="Helical" evidence="7">
    <location>
        <begin position="347"/>
        <end position="368"/>
    </location>
</feature>
<evidence type="ECO:0000256" key="3">
    <source>
        <dbReference type="ARBA" id="ARBA00022692"/>
    </source>
</evidence>
<sequence>MTSNSHKDGMKVDSARQKPSKGGWNAAIFLFLVEVVERFAFFGLAANLITYLTNELHQPTSTAAKNVNIWSGVSYIVPLFAAFVADSLLGRFNTIFLASVIYLVGMILLALSVSVVPMDYRKVIFFVALYIVAVGEGGHKPCVQTFAADQFEEDSIDDKKVKSSFFNWWFWGIVTGQAIAILGVIYVEDNIGWTVGIGMLAVAMAVALILFLLGIKRYRKQVPIGSPLTTVAQVLVAAARKWRVDKKLDSGGVYHGDSQPKTQTLIHTNQLRCLDKAMIIDNLDSMRTIHDPWRLCSLNQVEEVKLVLRLFPVWLSCLMFAIVVAQMNTFFVKQGSTLQRSITPHFIISPASLQALVGLTIIFCMPIYDRYFIPTARKFTGHPSGITVLQRIGTGLFLSIFIMVVSGIVETKRINVVKESNLLDHPKVIVPMRVWWLLPQYIITGLVEIFTYVGLQELFYAQMPEAMRSLGAAVYLSINGIGNLASSVVISMVQAISIRFGEEWLGDNLNRAHLNYFYWVLAGFSALNLCLFVWIATRFVYKKVEEDDVPEEKESGAINRYVDGEII</sequence>
<dbReference type="InterPro" id="IPR000109">
    <property type="entry name" value="POT_fam"/>
</dbReference>
<keyword evidence="9" id="KW-1185">Reference proteome</keyword>
<comment type="caution">
    <text evidence="8">The sequence shown here is derived from an EMBL/GenBank/DDBJ whole genome shotgun (WGS) entry which is preliminary data.</text>
</comment>
<reference evidence="8 9" key="1">
    <citation type="journal article" date="2023" name="G3 (Bethesda)">
        <title>A haplotype-resolved chromosome-scale genome for Quercus rubra L. provides insights into the genetics of adaptive traits for red oak species.</title>
        <authorList>
            <person name="Kapoor B."/>
            <person name="Jenkins J."/>
            <person name="Schmutz J."/>
            <person name="Zhebentyayeva T."/>
            <person name="Kuelheim C."/>
            <person name="Coggeshall M."/>
            <person name="Heim C."/>
            <person name="Lasky J.R."/>
            <person name="Leites L."/>
            <person name="Islam-Faridi N."/>
            <person name="Romero-Severson J."/>
            <person name="DeLeo V.L."/>
            <person name="Lucas S.M."/>
            <person name="Lazic D."/>
            <person name="Gailing O."/>
            <person name="Carlson J."/>
            <person name="Staton M."/>
        </authorList>
    </citation>
    <scope>NUCLEOTIDE SEQUENCE [LARGE SCALE GENOMIC DNA]</scope>
    <source>
        <strain evidence="8">Pseudo-F2</strain>
    </source>
</reference>
<keyword evidence="3 7" id="KW-0812">Transmembrane</keyword>
<feature type="transmembrane region" description="Helical" evidence="7">
    <location>
        <begin position="472"/>
        <end position="496"/>
    </location>
</feature>
<comment type="subcellular location">
    <subcellularLocation>
        <location evidence="1">Membrane</location>
        <topology evidence="1">Multi-pass membrane protein</topology>
    </subcellularLocation>
</comment>
<feature type="transmembrane region" description="Helical" evidence="7">
    <location>
        <begin position="516"/>
        <end position="536"/>
    </location>
</feature>
<evidence type="ECO:0000256" key="7">
    <source>
        <dbReference type="SAM" id="Phobius"/>
    </source>
</evidence>
<proteinExistence type="inferred from homology"/>
<evidence type="ECO:0000256" key="4">
    <source>
        <dbReference type="ARBA" id="ARBA00022989"/>
    </source>
</evidence>
<feature type="transmembrane region" description="Helical" evidence="7">
    <location>
        <begin position="168"/>
        <end position="187"/>
    </location>
</feature>
<feature type="transmembrane region" description="Helical" evidence="7">
    <location>
        <begin position="388"/>
        <end position="409"/>
    </location>
</feature>
<dbReference type="InterPro" id="IPR036259">
    <property type="entry name" value="MFS_trans_sf"/>
</dbReference>
<dbReference type="Pfam" id="PF00854">
    <property type="entry name" value="PTR2"/>
    <property type="match status" value="1"/>
</dbReference>
<feature type="region of interest" description="Disordered" evidence="6">
    <location>
        <begin position="1"/>
        <end position="20"/>
    </location>
</feature>
<dbReference type="AlphaFoldDB" id="A0AAN7FKW5"/>
<dbReference type="SUPFAM" id="SSF103473">
    <property type="entry name" value="MFS general substrate transporter"/>
    <property type="match status" value="1"/>
</dbReference>
<accession>A0AAN7FKW5</accession>
<keyword evidence="4 7" id="KW-1133">Transmembrane helix</keyword>
<feature type="transmembrane region" description="Helical" evidence="7">
    <location>
        <begin position="306"/>
        <end position="327"/>
    </location>
</feature>
<evidence type="ECO:0000256" key="1">
    <source>
        <dbReference type="ARBA" id="ARBA00004141"/>
    </source>
</evidence>
<feature type="transmembrane region" description="Helical" evidence="7">
    <location>
        <begin position="95"/>
        <end position="116"/>
    </location>
</feature>
<evidence type="ECO:0000256" key="6">
    <source>
        <dbReference type="SAM" id="MobiDB-lite"/>
    </source>
</evidence>
<feature type="transmembrane region" description="Helical" evidence="7">
    <location>
        <begin position="69"/>
        <end position="89"/>
    </location>
</feature>
<feature type="transmembrane region" description="Helical" evidence="7">
    <location>
        <begin position="441"/>
        <end position="460"/>
    </location>
</feature>
<gene>
    <name evidence="8" type="ORF">RGQ29_016664</name>
</gene>
<feature type="transmembrane region" description="Helical" evidence="7">
    <location>
        <begin position="26"/>
        <end position="49"/>
    </location>
</feature>
<dbReference type="GO" id="GO:0016020">
    <property type="term" value="C:membrane"/>
    <property type="evidence" value="ECO:0007669"/>
    <property type="project" value="UniProtKB-SubCell"/>
</dbReference>
<feature type="compositionally biased region" description="Basic and acidic residues" evidence="6">
    <location>
        <begin position="1"/>
        <end position="16"/>
    </location>
</feature>
<evidence type="ECO:0000256" key="2">
    <source>
        <dbReference type="ARBA" id="ARBA00005982"/>
    </source>
</evidence>
<comment type="similarity">
    <text evidence="2">Belongs to the major facilitator superfamily. Proton-dependent oligopeptide transporter (POT/PTR) (TC 2.A.17) family.</text>
</comment>
<evidence type="ECO:0000313" key="8">
    <source>
        <dbReference type="EMBL" id="KAK4592235.1"/>
    </source>
</evidence>
<keyword evidence="5 7" id="KW-0472">Membrane</keyword>
<organism evidence="8 9">
    <name type="scientific">Quercus rubra</name>
    <name type="common">Northern red oak</name>
    <name type="synonym">Quercus borealis</name>
    <dbReference type="NCBI Taxonomy" id="3512"/>
    <lineage>
        <taxon>Eukaryota</taxon>
        <taxon>Viridiplantae</taxon>
        <taxon>Streptophyta</taxon>
        <taxon>Embryophyta</taxon>
        <taxon>Tracheophyta</taxon>
        <taxon>Spermatophyta</taxon>
        <taxon>Magnoliopsida</taxon>
        <taxon>eudicotyledons</taxon>
        <taxon>Gunneridae</taxon>
        <taxon>Pentapetalae</taxon>
        <taxon>rosids</taxon>
        <taxon>fabids</taxon>
        <taxon>Fagales</taxon>
        <taxon>Fagaceae</taxon>
        <taxon>Quercus</taxon>
    </lineage>
</organism>
<protein>
    <submittedName>
        <fullName evidence="8">Uncharacterized protein</fullName>
    </submittedName>
</protein>
<evidence type="ECO:0000256" key="5">
    <source>
        <dbReference type="ARBA" id="ARBA00023136"/>
    </source>
</evidence>
<feature type="transmembrane region" description="Helical" evidence="7">
    <location>
        <begin position="193"/>
        <end position="215"/>
    </location>
</feature>
<dbReference type="Gene3D" id="1.20.1250.20">
    <property type="entry name" value="MFS general substrate transporter like domains"/>
    <property type="match status" value="1"/>
</dbReference>